<keyword evidence="4" id="KW-1185">Reference proteome</keyword>
<dbReference type="InterPro" id="IPR013762">
    <property type="entry name" value="Integrase-like_cat_sf"/>
</dbReference>
<feature type="region of interest" description="Disordered" evidence="2">
    <location>
        <begin position="1"/>
        <end position="73"/>
    </location>
</feature>
<dbReference type="EMBL" id="CAXAMM010019202">
    <property type="protein sequence ID" value="CAK9045157.1"/>
    <property type="molecule type" value="Genomic_DNA"/>
</dbReference>
<evidence type="ECO:0000313" key="4">
    <source>
        <dbReference type="Proteomes" id="UP001642464"/>
    </source>
</evidence>
<organism evidence="3 4">
    <name type="scientific">Durusdinium trenchii</name>
    <dbReference type="NCBI Taxonomy" id="1381693"/>
    <lineage>
        <taxon>Eukaryota</taxon>
        <taxon>Sar</taxon>
        <taxon>Alveolata</taxon>
        <taxon>Dinophyceae</taxon>
        <taxon>Suessiales</taxon>
        <taxon>Symbiodiniaceae</taxon>
        <taxon>Durusdinium</taxon>
    </lineage>
</organism>
<proteinExistence type="predicted"/>
<comment type="caution">
    <text evidence="3">The sequence shown here is derived from an EMBL/GenBank/DDBJ whole genome shotgun (WGS) entry which is preliminary data.</text>
</comment>
<gene>
    <name evidence="3" type="ORF">SCF082_LOCUS25539</name>
</gene>
<dbReference type="SUPFAM" id="SSF56349">
    <property type="entry name" value="DNA breaking-rejoining enzymes"/>
    <property type="match status" value="1"/>
</dbReference>
<evidence type="ECO:0000256" key="1">
    <source>
        <dbReference type="ARBA" id="ARBA00023172"/>
    </source>
</evidence>
<accession>A0ABP0M372</accession>
<dbReference type="Gene3D" id="1.10.443.10">
    <property type="entry name" value="Intergrase catalytic core"/>
    <property type="match status" value="1"/>
</dbReference>
<evidence type="ECO:0000313" key="3">
    <source>
        <dbReference type="EMBL" id="CAK9045157.1"/>
    </source>
</evidence>
<dbReference type="InterPro" id="IPR011010">
    <property type="entry name" value="DNA_brk_join_enz"/>
</dbReference>
<reference evidence="3 4" key="1">
    <citation type="submission" date="2024-02" db="EMBL/GenBank/DDBJ databases">
        <authorList>
            <person name="Chen Y."/>
            <person name="Shah S."/>
            <person name="Dougan E. K."/>
            <person name="Thang M."/>
            <person name="Chan C."/>
        </authorList>
    </citation>
    <scope>NUCLEOTIDE SEQUENCE [LARGE SCALE GENOMIC DNA]</scope>
</reference>
<protein>
    <submittedName>
        <fullName evidence="3">Uncharacterized protein</fullName>
    </submittedName>
</protein>
<evidence type="ECO:0000256" key="2">
    <source>
        <dbReference type="SAM" id="MobiDB-lite"/>
    </source>
</evidence>
<dbReference type="Proteomes" id="UP001642464">
    <property type="component" value="Unassembled WGS sequence"/>
</dbReference>
<feature type="region of interest" description="Disordered" evidence="2">
    <location>
        <begin position="511"/>
        <end position="531"/>
    </location>
</feature>
<sequence>MPFKRSLPGRHPTLDRTPRPKVGPLHEGFALTPPSGSVQLPQGDQPPGRALPWCAAHRDPGPGEPKPYGRGSAEAALKAAQDPQRCRQVLAEEASADTSKGPLASRQKLWASLANTAGWGDPFHLNPSMIYTVMGALKVGGYRSAQLYLDAAKNCHIAQGLPWSDQLRQAYRAAVRSCNRGIGNSKQAGGLPLEQVAALPPMGQLVKGGPRHPVAATVLASWWLLREIEASRARRKHITVNVTDRRVTWRLPSSKTDQAALGAERSHTCSCALHSPNLCPFHLMVGHLANLPEALDQPIFPAEDDQIPASKDGWADTFEQLAIHLGLPVTHNNGARMFTGHSARVTGARFMAEHNIELWRIQLFGRWGSDVFIHYIQDAPLKQLDKLALESTATMSVQRAQEQLQLLQQRIASCKSHFMHPEPDMLQDCAAGIPQIPAQGNRPGVIIQNTARDGKVHATLIYKLDLPPKQWRTRCGWPFGKNQADFKVHDSVEATPLQERCSKCFPKTRATRVDMSSSTDDQRAQSASGED</sequence>
<feature type="compositionally biased region" description="Polar residues" evidence="2">
    <location>
        <begin position="514"/>
        <end position="531"/>
    </location>
</feature>
<name>A0ABP0M372_9DINO</name>
<keyword evidence="1" id="KW-0233">DNA recombination</keyword>